<dbReference type="EMBL" id="UOEF01000359">
    <property type="protein sequence ID" value="VAW02864.1"/>
    <property type="molecule type" value="Genomic_DNA"/>
</dbReference>
<protein>
    <submittedName>
        <fullName evidence="1">Topoisomerase IV subunit B</fullName>
        <ecNumber evidence="1">5.99.1.-</ecNumber>
    </submittedName>
</protein>
<sequence length="39" mass="4427">EQRAGVKDLVDRLMGKNPEHRFNFIQQNAASLDEEAIDA</sequence>
<reference evidence="1" key="1">
    <citation type="submission" date="2018-06" db="EMBL/GenBank/DDBJ databases">
        <authorList>
            <person name="Zhirakovskaya E."/>
        </authorList>
    </citation>
    <scope>NUCLEOTIDE SEQUENCE</scope>
</reference>
<dbReference type="EC" id="5.99.1.-" evidence="1"/>
<accession>A0A3B0T227</accession>
<dbReference type="GO" id="GO:0016853">
    <property type="term" value="F:isomerase activity"/>
    <property type="evidence" value="ECO:0007669"/>
    <property type="project" value="UniProtKB-KW"/>
</dbReference>
<proteinExistence type="predicted"/>
<organism evidence="1">
    <name type="scientific">hydrothermal vent metagenome</name>
    <dbReference type="NCBI Taxonomy" id="652676"/>
    <lineage>
        <taxon>unclassified sequences</taxon>
        <taxon>metagenomes</taxon>
        <taxon>ecological metagenomes</taxon>
    </lineage>
</organism>
<keyword evidence="1" id="KW-0413">Isomerase</keyword>
<dbReference type="AlphaFoldDB" id="A0A3B0T227"/>
<name>A0A3B0T227_9ZZZZ</name>
<gene>
    <name evidence="1" type="ORF">MNBD_ALPHA04-973</name>
</gene>
<feature type="non-terminal residue" evidence="1">
    <location>
        <position position="1"/>
    </location>
</feature>
<evidence type="ECO:0000313" key="1">
    <source>
        <dbReference type="EMBL" id="VAW02864.1"/>
    </source>
</evidence>